<sequence>MPKAFSYHRNYYSWTPSGEMPNTVIALSYQVGEFFNPYFGKVTLVKSIYNPYLDNEEELHQRIYICKNPKQNFEKMKDLFKHRIFE</sequence>
<organism evidence="1 2">
    <name type="scientific">Polaribacter filamentus</name>
    <dbReference type="NCBI Taxonomy" id="53483"/>
    <lineage>
        <taxon>Bacteria</taxon>
        <taxon>Pseudomonadati</taxon>
        <taxon>Bacteroidota</taxon>
        <taxon>Flavobacteriia</taxon>
        <taxon>Flavobacteriales</taxon>
        <taxon>Flavobacteriaceae</taxon>
    </lineage>
</organism>
<comment type="caution">
    <text evidence="1">The sequence shown here is derived from an EMBL/GenBank/DDBJ whole genome shotgun (WGS) entry which is preliminary data.</text>
</comment>
<dbReference type="Proteomes" id="UP000239522">
    <property type="component" value="Unassembled WGS sequence"/>
</dbReference>
<accession>A0A2S7KWN2</accession>
<keyword evidence="2" id="KW-1185">Reference proteome</keyword>
<dbReference type="EMBL" id="MQUA01000013">
    <property type="protein sequence ID" value="PQB06938.1"/>
    <property type="molecule type" value="Genomic_DNA"/>
</dbReference>
<proteinExistence type="predicted"/>
<dbReference type="AlphaFoldDB" id="A0A2S7KWN2"/>
<evidence type="ECO:0000313" key="2">
    <source>
        <dbReference type="Proteomes" id="UP000239522"/>
    </source>
</evidence>
<protein>
    <submittedName>
        <fullName evidence="1">Uncharacterized protein</fullName>
    </submittedName>
</protein>
<name>A0A2S7KWN2_9FLAO</name>
<dbReference type="RefSeq" id="WP_104809180.1">
    <property type="nucleotide sequence ID" value="NZ_MQUA01000013.1"/>
</dbReference>
<dbReference type="OrthoDB" id="9813729at2"/>
<reference evidence="1 2" key="1">
    <citation type="submission" date="2016-11" db="EMBL/GenBank/DDBJ databases">
        <title>Trade-off between light-utilization and light-protection in marine flavobacteria.</title>
        <authorList>
            <person name="Kumagai Y."/>
        </authorList>
    </citation>
    <scope>NUCLEOTIDE SEQUENCE [LARGE SCALE GENOMIC DNA]</scope>
    <source>
        <strain evidence="1 2">ATCC 700397</strain>
    </source>
</reference>
<evidence type="ECO:0000313" key="1">
    <source>
        <dbReference type="EMBL" id="PQB06938.1"/>
    </source>
</evidence>
<gene>
    <name evidence="1" type="ORF">BST83_07055</name>
</gene>